<keyword evidence="8" id="KW-1185">Reference proteome</keyword>
<evidence type="ECO:0000256" key="4">
    <source>
        <dbReference type="SAM" id="Phobius"/>
    </source>
</evidence>
<keyword evidence="4" id="KW-1133">Transmembrane helix</keyword>
<feature type="transmembrane region" description="Helical" evidence="4">
    <location>
        <begin position="150"/>
        <end position="169"/>
    </location>
</feature>
<feature type="domain" description="Plastocyanin-like" evidence="6">
    <location>
        <begin position="226"/>
        <end position="338"/>
    </location>
</feature>
<protein>
    <submittedName>
        <fullName evidence="7">FtsP/CotA-like multicopper oxidase with cupredoxin domain</fullName>
    </submittedName>
</protein>
<dbReference type="InterPro" id="IPR008972">
    <property type="entry name" value="Cupredoxin"/>
</dbReference>
<keyword evidence="3" id="KW-0186">Copper</keyword>
<feature type="transmembrane region" description="Helical" evidence="4">
    <location>
        <begin position="42"/>
        <end position="67"/>
    </location>
</feature>
<evidence type="ECO:0000256" key="1">
    <source>
        <dbReference type="ARBA" id="ARBA00022723"/>
    </source>
</evidence>
<dbReference type="CDD" id="cd04202">
    <property type="entry name" value="CuRO_D2_2dMcoN_like"/>
    <property type="match status" value="1"/>
</dbReference>
<gene>
    <name evidence="7" type="ORF">EDD27_1135</name>
</gene>
<dbReference type="InterPro" id="IPR011706">
    <property type="entry name" value="Cu-oxidase_C"/>
</dbReference>
<dbReference type="Gene3D" id="2.60.40.420">
    <property type="entry name" value="Cupredoxins - blue copper proteins"/>
    <property type="match status" value="3"/>
</dbReference>
<name>A0A438LZM3_9ACTN</name>
<dbReference type="Proteomes" id="UP000284824">
    <property type="component" value="Unassembled WGS sequence"/>
</dbReference>
<comment type="caution">
    <text evidence="7">The sequence shown here is derived from an EMBL/GenBank/DDBJ whole genome shotgun (WGS) entry which is preliminary data.</text>
</comment>
<organism evidence="7 8">
    <name type="scientific">Nonomuraea polychroma</name>
    <dbReference type="NCBI Taxonomy" id="46176"/>
    <lineage>
        <taxon>Bacteria</taxon>
        <taxon>Bacillati</taxon>
        <taxon>Actinomycetota</taxon>
        <taxon>Actinomycetes</taxon>
        <taxon>Streptosporangiales</taxon>
        <taxon>Streptosporangiaceae</taxon>
        <taxon>Nonomuraea</taxon>
    </lineage>
</organism>
<keyword evidence="2" id="KW-0560">Oxidoreductase</keyword>
<dbReference type="Pfam" id="PF07731">
    <property type="entry name" value="Cu-oxidase_2"/>
    <property type="match status" value="1"/>
</dbReference>
<dbReference type="AlphaFoldDB" id="A0A438LZM3"/>
<dbReference type="InterPro" id="IPR045087">
    <property type="entry name" value="Cu-oxidase_fam"/>
</dbReference>
<reference evidence="7 8" key="1">
    <citation type="submission" date="2019-01" db="EMBL/GenBank/DDBJ databases">
        <title>Sequencing the genomes of 1000 actinobacteria strains.</title>
        <authorList>
            <person name="Klenk H.-P."/>
        </authorList>
    </citation>
    <scope>NUCLEOTIDE SEQUENCE [LARGE SCALE GENOMIC DNA]</scope>
    <source>
        <strain evidence="7 8">DSM 43925</strain>
    </source>
</reference>
<feature type="transmembrane region" description="Helical" evidence="4">
    <location>
        <begin position="98"/>
        <end position="116"/>
    </location>
</feature>
<evidence type="ECO:0000313" key="8">
    <source>
        <dbReference type="Proteomes" id="UP000284824"/>
    </source>
</evidence>
<dbReference type="Pfam" id="PF07732">
    <property type="entry name" value="Cu-oxidase_3"/>
    <property type="match status" value="1"/>
</dbReference>
<feature type="domain" description="Plastocyanin-like" evidence="5">
    <location>
        <begin position="518"/>
        <end position="616"/>
    </location>
</feature>
<accession>A0A438LZM3</accession>
<sequence length="633" mass="67395">MFEPLFLTDMLLALAAIIAAVVTGGLAGRLARRPAGLRRLRFALYGTATLVVLRLAVAVLILTGGLALADSRLIVQVPLAVLPIAWALMAVRRHDPVMAAHAAAGGVLLSGVWLFIPFDPVIQLIVSVPAVGLSALVGRWRTGGSRLARLPWAAVVYLLAPAVVLGLSYQANVAAAHAGGHHGGSMDWGSGAMPHHAAQARSVDQLTGPRDKTPDARFTLTAARGKVRLGSGREIDALTFNGKAPGPELRVRLGSLVEVTLINTDVEEGVTLHWHGVDVPNAEDGVPGVTQEAVLPGGRHVYRFVPDRPGTFWYHTHRDAAETVERGLFGALIVENPQQAAHQGVEKTVFTHLWPRAEEAIAAFGTADRPSNEAVAAGEPVLLRLINSSEEPHRIHVGGTAYTVTAIDGNPIQGATPLTAGTDLLLAAGGRYDLAFTMPRSTVTLSIDVNEIPNTAALAFSPDGTAPPDTLGMGPLFDPLTYGTAAPAGEDRYDRAFDLRLDDGFGFAMGRFNYVSSSINGRLYPAVPMLMVSAGDRVKVRIANRSLIDHPMHLHGHRIRVLSRNGVPATGSPWWTDTLNVAPGEVFEVAFTAGNPGIWMDHCHNFKHGSEGMVMHLGYAGVTTPYTEDRIPE</sequence>
<keyword evidence="1" id="KW-0479">Metal-binding</keyword>
<evidence type="ECO:0000259" key="5">
    <source>
        <dbReference type="Pfam" id="PF07731"/>
    </source>
</evidence>
<evidence type="ECO:0000256" key="2">
    <source>
        <dbReference type="ARBA" id="ARBA00023002"/>
    </source>
</evidence>
<keyword evidence="4" id="KW-0812">Transmembrane</keyword>
<proteinExistence type="predicted"/>
<dbReference type="InterPro" id="IPR011707">
    <property type="entry name" value="Cu-oxidase-like_N"/>
</dbReference>
<dbReference type="OrthoDB" id="345021at2"/>
<evidence type="ECO:0000259" key="6">
    <source>
        <dbReference type="Pfam" id="PF07732"/>
    </source>
</evidence>
<keyword evidence="4" id="KW-0472">Membrane</keyword>
<feature type="transmembrane region" description="Helical" evidence="4">
    <location>
        <begin position="122"/>
        <end position="138"/>
    </location>
</feature>
<dbReference type="GO" id="GO:0005507">
    <property type="term" value="F:copper ion binding"/>
    <property type="evidence" value="ECO:0007669"/>
    <property type="project" value="InterPro"/>
</dbReference>
<dbReference type="PROSITE" id="PS00080">
    <property type="entry name" value="MULTICOPPER_OXIDASE2"/>
    <property type="match status" value="1"/>
</dbReference>
<dbReference type="RefSeq" id="WP_127931388.1">
    <property type="nucleotide sequence ID" value="NZ_SAUN01000001.1"/>
</dbReference>
<evidence type="ECO:0000313" key="7">
    <source>
        <dbReference type="EMBL" id="RVX38807.1"/>
    </source>
</evidence>
<dbReference type="PANTHER" id="PTHR11709">
    <property type="entry name" value="MULTI-COPPER OXIDASE"/>
    <property type="match status" value="1"/>
</dbReference>
<evidence type="ECO:0000256" key="3">
    <source>
        <dbReference type="ARBA" id="ARBA00023008"/>
    </source>
</evidence>
<dbReference type="GO" id="GO:0016491">
    <property type="term" value="F:oxidoreductase activity"/>
    <property type="evidence" value="ECO:0007669"/>
    <property type="project" value="UniProtKB-KW"/>
</dbReference>
<dbReference type="EMBL" id="SAUN01000001">
    <property type="protein sequence ID" value="RVX38807.1"/>
    <property type="molecule type" value="Genomic_DNA"/>
</dbReference>
<dbReference type="PANTHER" id="PTHR11709:SF394">
    <property type="entry name" value="FI03373P-RELATED"/>
    <property type="match status" value="1"/>
</dbReference>
<feature type="transmembrane region" description="Helical" evidence="4">
    <location>
        <begin position="73"/>
        <end position="91"/>
    </location>
</feature>
<dbReference type="SUPFAM" id="SSF49503">
    <property type="entry name" value="Cupredoxins"/>
    <property type="match status" value="3"/>
</dbReference>
<dbReference type="InterPro" id="IPR002355">
    <property type="entry name" value="Cu_oxidase_Cu_BS"/>
</dbReference>
<feature type="transmembrane region" description="Helical" evidence="4">
    <location>
        <begin position="6"/>
        <end position="30"/>
    </location>
</feature>